<evidence type="ECO:0000256" key="1">
    <source>
        <dbReference type="SAM" id="MobiDB-lite"/>
    </source>
</evidence>
<proteinExistence type="predicted"/>
<protein>
    <submittedName>
        <fullName evidence="2">Uncharacterized protein</fullName>
    </submittedName>
</protein>
<dbReference type="Proteomes" id="UP000032141">
    <property type="component" value="Chromosome C4"/>
</dbReference>
<name>A0A0D3BYZ2_BRAOL</name>
<evidence type="ECO:0000313" key="2">
    <source>
        <dbReference type="EnsemblPlants" id="Bo4g130940.1"/>
    </source>
</evidence>
<feature type="region of interest" description="Disordered" evidence="1">
    <location>
        <begin position="182"/>
        <end position="267"/>
    </location>
</feature>
<reference evidence="2" key="2">
    <citation type="submission" date="2015-03" db="UniProtKB">
        <authorList>
            <consortium name="EnsemblPlants"/>
        </authorList>
    </citation>
    <scope>IDENTIFICATION</scope>
</reference>
<evidence type="ECO:0000313" key="3">
    <source>
        <dbReference type="Proteomes" id="UP000032141"/>
    </source>
</evidence>
<sequence>METTPDKLTRSHLVTSISCSQFLQVNKTIIDKSFMSEDKTVPVTKDNHSQDTLTHHHLSTYSSPYLKPQASTKQYLNQNQTNDGNPVDRLQLIKVAHTNKTTGQIQDPVIKGVVDLVEAEIVYQSQPLSDDGDSMGASPNLSLLQINEMVEKAVPYHISSEYTDEHHSSVYFDDHCPSVYADAQSSSEYTEEHATSELSEERSPSETRHRHNRTGKRQQGDVTGVEGDEAETWPKWNETRRRPGQSYPGGGSPLRRCRQSHAGGGFI</sequence>
<organism evidence="2 3">
    <name type="scientific">Brassica oleracea var. oleracea</name>
    <dbReference type="NCBI Taxonomy" id="109376"/>
    <lineage>
        <taxon>Eukaryota</taxon>
        <taxon>Viridiplantae</taxon>
        <taxon>Streptophyta</taxon>
        <taxon>Embryophyta</taxon>
        <taxon>Tracheophyta</taxon>
        <taxon>Spermatophyta</taxon>
        <taxon>Magnoliopsida</taxon>
        <taxon>eudicotyledons</taxon>
        <taxon>Gunneridae</taxon>
        <taxon>Pentapetalae</taxon>
        <taxon>rosids</taxon>
        <taxon>malvids</taxon>
        <taxon>Brassicales</taxon>
        <taxon>Brassicaceae</taxon>
        <taxon>Brassiceae</taxon>
        <taxon>Brassica</taxon>
    </lineage>
</organism>
<dbReference type="AlphaFoldDB" id="A0A0D3BYZ2"/>
<dbReference type="Gramene" id="Bo4g130940.1">
    <property type="protein sequence ID" value="Bo4g130940.1"/>
    <property type="gene ID" value="Bo4g130940"/>
</dbReference>
<dbReference type="EnsemblPlants" id="Bo4g130940.1">
    <property type="protein sequence ID" value="Bo4g130940.1"/>
    <property type="gene ID" value="Bo4g130940"/>
</dbReference>
<feature type="compositionally biased region" description="Basic and acidic residues" evidence="1">
    <location>
        <begin position="190"/>
        <end position="207"/>
    </location>
</feature>
<reference evidence="2 3" key="1">
    <citation type="journal article" date="2014" name="Genome Biol.">
        <title>Transcriptome and methylome profiling reveals relics of genome dominance in the mesopolyploid Brassica oleracea.</title>
        <authorList>
            <person name="Parkin I.A."/>
            <person name="Koh C."/>
            <person name="Tang H."/>
            <person name="Robinson S.J."/>
            <person name="Kagale S."/>
            <person name="Clarke W.E."/>
            <person name="Town C.D."/>
            <person name="Nixon J."/>
            <person name="Krishnakumar V."/>
            <person name="Bidwell S.L."/>
            <person name="Denoeud F."/>
            <person name="Belcram H."/>
            <person name="Links M.G."/>
            <person name="Just J."/>
            <person name="Clarke C."/>
            <person name="Bender T."/>
            <person name="Huebert T."/>
            <person name="Mason A.S."/>
            <person name="Pires J.C."/>
            <person name="Barker G."/>
            <person name="Moore J."/>
            <person name="Walley P.G."/>
            <person name="Manoli S."/>
            <person name="Batley J."/>
            <person name="Edwards D."/>
            <person name="Nelson M.N."/>
            <person name="Wang X."/>
            <person name="Paterson A.H."/>
            <person name="King G."/>
            <person name="Bancroft I."/>
            <person name="Chalhoub B."/>
            <person name="Sharpe A.G."/>
        </authorList>
    </citation>
    <scope>NUCLEOTIDE SEQUENCE</scope>
    <source>
        <strain evidence="2 3">cv. TO1000</strain>
    </source>
</reference>
<keyword evidence="3" id="KW-1185">Reference proteome</keyword>
<dbReference type="HOGENOM" id="CLU_1043315_0_0_1"/>
<accession>A0A0D3BYZ2</accession>